<dbReference type="EMBL" id="PYGE01000038">
    <property type="protein sequence ID" value="PSK90577.1"/>
    <property type="molecule type" value="Genomic_DNA"/>
</dbReference>
<comment type="caution">
    <text evidence="2">The sequence shown here is derived from an EMBL/GenBank/DDBJ whole genome shotgun (WGS) entry which is preliminary data.</text>
</comment>
<name>A0A2P8D052_9ACTN</name>
<dbReference type="Proteomes" id="UP000243528">
    <property type="component" value="Unassembled WGS sequence"/>
</dbReference>
<keyword evidence="3" id="KW-1185">Reference proteome</keyword>
<dbReference type="InterPro" id="IPR032490">
    <property type="entry name" value="DUF5047"/>
</dbReference>
<proteinExistence type="predicted"/>
<dbReference type="AlphaFoldDB" id="A0A2P8D052"/>
<dbReference type="Pfam" id="PF16466">
    <property type="entry name" value="DUF5047"/>
    <property type="match status" value="1"/>
</dbReference>
<dbReference type="OrthoDB" id="4320040at2"/>
<organism evidence="2 3">
    <name type="scientific">Haloactinopolyspora alba</name>
    <dbReference type="NCBI Taxonomy" id="648780"/>
    <lineage>
        <taxon>Bacteria</taxon>
        <taxon>Bacillati</taxon>
        <taxon>Actinomycetota</taxon>
        <taxon>Actinomycetes</taxon>
        <taxon>Jiangellales</taxon>
        <taxon>Jiangellaceae</taxon>
        <taxon>Haloactinopolyspora</taxon>
    </lineage>
</organism>
<evidence type="ECO:0000313" key="2">
    <source>
        <dbReference type="EMBL" id="PSK90577.1"/>
    </source>
</evidence>
<feature type="domain" description="DUF5047" evidence="1">
    <location>
        <begin position="62"/>
        <end position="163"/>
    </location>
</feature>
<dbReference type="RefSeq" id="WP_106540106.1">
    <property type="nucleotide sequence ID" value="NZ_PYGE01000038.1"/>
</dbReference>
<reference evidence="2 3" key="1">
    <citation type="submission" date="2018-03" db="EMBL/GenBank/DDBJ databases">
        <title>Genomic Encyclopedia of Archaeal and Bacterial Type Strains, Phase II (KMG-II): from individual species to whole genera.</title>
        <authorList>
            <person name="Goeker M."/>
        </authorList>
    </citation>
    <scope>NUCLEOTIDE SEQUENCE [LARGE SCALE GENOMIC DNA]</scope>
    <source>
        <strain evidence="2 3">DSM 45211</strain>
    </source>
</reference>
<accession>A0A2P8D052</accession>
<gene>
    <name evidence="2" type="ORF">CLV30_1382</name>
</gene>
<protein>
    <submittedName>
        <fullName evidence="2">Uncharacterized protein DUF5047</fullName>
    </submittedName>
</protein>
<evidence type="ECO:0000259" key="1">
    <source>
        <dbReference type="Pfam" id="PF16466"/>
    </source>
</evidence>
<sequence>MRPVSDEFLSAVTGTHTMAARARVLTTYQTGSDPDGVEVGIIDGEVSGDATAAIRHELDLTTPARTDDLLTPYGNEIYVERGVSLRSGAVEWVGLGYFRIWEASQDGDSDQPVGIAAKDRMAGIMDARLEAPVQYLASNDLGFVFTDLVQAVYPSALVAFDDSASETLGRNTVVEKDRYAFLRDLAAAYGKVFYVDHTGVFRVETPPDPTVPLLTVAGGRGGVLLELSTELYRDGVYNAVIAEGEGTDDKPPVRAVVRDENPQSPTYYFGTYGKVPRFYSSQFIRLGTQAHRAARSILRQNLGLPYSADLSAVPNPALEVLDPISVRDRDTAQERTYVVKESTIPLTAQGAMTATMTEQVDFIGGDDG</sequence>
<evidence type="ECO:0000313" key="3">
    <source>
        <dbReference type="Proteomes" id="UP000243528"/>
    </source>
</evidence>